<evidence type="ECO:0000256" key="5">
    <source>
        <dbReference type="SAM" id="MobiDB-lite"/>
    </source>
</evidence>
<dbReference type="SUPFAM" id="SSF103473">
    <property type="entry name" value="MFS general substrate transporter"/>
    <property type="match status" value="1"/>
</dbReference>
<dbReference type="AlphaFoldDB" id="A0AAN7T7W7"/>
<dbReference type="InterPro" id="IPR020846">
    <property type="entry name" value="MFS_dom"/>
</dbReference>
<evidence type="ECO:0000313" key="8">
    <source>
        <dbReference type="EMBL" id="KAK5088962.1"/>
    </source>
</evidence>
<dbReference type="EMBL" id="JAVRRJ010000002">
    <property type="protein sequence ID" value="KAK5088962.1"/>
    <property type="molecule type" value="Genomic_DNA"/>
</dbReference>
<dbReference type="PANTHER" id="PTHR23502">
    <property type="entry name" value="MAJOR FACILITATOR SUPERFAMILY"/>
    <property type="match status" value="1"/>
</dbReference>
<evidence type="ECO:0000256" key="3">
    <source>
        <dbReference type="ARBA" id="ARBA00022989"/>
    </source>
</evidence>
<organism evidence="8 9">
    <name type="scientific">Lithohypha guttulata</name>
    <dbReference type="NCBI Taxonomy" id="1690604"/>
    <lineage>
        <taxon>Eukaryota</taxon>
        <taxon>Fungi</taxon>
        <taxon>Dikarya</taxon>
        <taxon>Ascomycota</taxon>
        <taxon>Pezizomycotina</taxon>
        <taxon>Eurotiomycetes</taxon>
        <taxon>Chaetothyriomycetidae</taxon>
        <taxon>Chaetothyriales</taxon>
        <taxon>Trichomeriaceae</taxon>
        <taxon>Lithohypha</taxon>
    </lineage>
</organism>
<keyword evidence="2 6" id="KW-0812">Transmembrane</keyword>
<dbReference type="Pfam" id="PF07690">
    <property type="entry name" value="MFS_1"/>
    <property type="match status" value="1"/>
</dbReference>
<dbReference type="InterPro" id="IPR011701">
    <property type="entry name" value="MFS"/>
</dbReference>
<feature type="transmembrane region" description="Helical" evidence="6">
    <location>
        <begin position="280"/>
        <end position="306"/>
    </location>
</feature>
<gene>
    <name evidence="8" type="ORF">LTR05_003186</name>
</gene>
<keyword evidence="9" id="KW-1185">Reference proteome</keyword>
<proteinExistence type="predicted"/>
<name>A0AAN7T7W7_9EURO</name>
<feature type="transmembrane region" description="Helical" evidence="6">
    <location>
        <begin position="213"/>
        <end position="233"/>
    </location>
</feature>
<reference evidence="8 9" key="1">
    <citation type="submission" date="2023-08" db="EMBL/GenBank/DDBJ databases">
        <title>Black Yeasts Isolated from many extreme environments.</title>
        <authorList>
            <person name="Coleine C."/>
            <person name="Stajich J.E."/>
            <person name="Selbmann L."/>
        </authorList>
    </citation>
    <scope>NUCLEOTIDE SEQUENCE [LARGE SCALE GENOMIC DNA]</scope>
    <source>
        <strain evidence="8 9">CCFEE 5910</strain>
    </source>
</reference>
<dbReference type="InterPro" id="IPR036259">
    <property type="entry name" value="MFS_trans_sf"/>
</dbReference>
<protein>
    <recommendedName>
        <fullName evidence="7">Major facilitator superfamily (MFS) profile domain-containing protein</fullName>
    </recommendedName>
</protein>
<dbReference type="PANTHER" id="PTHR23502:SF171">
    <property type="entry name" value="MAJOR FACILITATOR SUPERFAMILY (MFS) PROFILE DOMAIN-CONTAINING PROTEIN"/>
    <property type="match status" value="1"/>
</dbReference>
<accession>A0AAN7T7W7</accession>
<dbReference type="CDD" id="cd17323">
    <property type="entry name" value="MFS_Tpo1_MDR_like"/>
    <property type="match status" value="1"/>
</dbReference>
<feature type="transmembrane region" description="Helical" evidence="6">
    <location>
        <begin position="427"/>
        <end position="449"/>
    </location>
</feature>
<feature type="transmembrane region" description="Helical" evidence="6">
    <location>
        <begin position="58"/>
        <end position="81"/>
    </location>
</feature>
<feature type="transmembrane region" description="Helical" evidence="6">
    <location>
        <begin position="365"/>
        <end position="387"/>
    </location>
</feature>
<evidence type="ECO:0000256" key="4">
    <source>
        <dbReference type="ARBA" id="ARBA00023136"/>
    </source>
</evidence>
<dbReference type="Gene3D" id="1.20.1250.20">
    <property type="entry name" value="MFS general substrate transporter like domains"/>
    <property type="match status" value="1"/>
</dbReference>
<evidence type="ECO:0000256" key="6">
    <source>
        <dbReference type="SAM" id="Phobius"/>
    </source>
</evidence>
<feature type="transmembrane region" description="Helical" evidence="6">
    <location>
        <begin position="124"/>
        <end position="143"/>
    </location>
</feature>
<dbReference type="GO" id="GO:0022857">
    <property type="term" value="F:transmembrane transporter activity"/>
    <property type="evidence" value="ECO:0007669"/>
    <property type="project" value="InterPro"/>
</dbReference>
<feature type="compositionally biased region" description="Acidic residues" evidence="5">
    <location>
        <begin position="36"/>
        <end position="45"/>
    </location>
</feature>
<sequence>MAPYRRNDERQRNDEERPLLTTEGERNSYADHEEPQEITFSDEADDNPKKWSSRKRMVNVFIIGLMAILTPLASSMFTPGITQIADDLKAPETSIIATTTGFVILMGIGPLILAPLSETFGRRLVYIVSFSIFSVLQIPSALAPNAATLVAVRTISGFFGSVGLANGGGTINDMYEPYERATIFGWYLLGPLLGPSLGPLFGGLIVSRLGWRWIYWVLLIVCTFNTTIGYFFLRETYAPVILAQKRARLISKNPDSKYTFAGQDDRPITAKLRQSIKRPIVIFIQPIVLCMSLWQALIFGTTYSIFTNLQAIFSKAPYNFNSEQIGLLYLAPGLGFILSVRLIIPRIDTVYNQLTEKNNGKAKPEFRLPLANIGSVLVPIALFWFAWTVEYRLHWAICISATFVYGIGQVVMFNTIQNYYIDSFSEYAASAIAGGSVFRSFVGGVVPLFAPAMFDKLGYGWGISVFAFLSVAIGPAPLFFYYYGPRIRERFPLTLD</sequence>
<dbReference type="Proteomes" id="UP001309876">
    <property type="component" value="Unassembled WGS sequence"/>
</dbReference>
<feature type="compositionally biased region" description="Basic and acidic residues" evidence="5">
    <location>
        <begin position="1"/>
        <end position="35"/>
    </location>
</feature>
<feature type="transmembrane region" description="Helical" evidence="6">
    <location>
        <begin position="183"/>
        <end position="207"/>
    </location>
</feature>
<dbReference type="FunFam" id="1.20.1250.20:FF:000011">
    <property type="entry name" value="MFS multidrug transporter, putative"/>
    <property type="match status" value="1"/>
</dbReference>
<feature type="domain" description="Major facilitator superfamily (MFS) profile" evidence="7">
    <location>
        <begin position="59"/>
        <end position="488"/>
    </location>
</feature>
<feature type="transmembrane region" description="Helical" evidence="6">
    <location>
        <begin position="461"/>
        <end position="483"/>
    </location>
</feature>
<evidence type="ECO:0000256" key="2">
    <source>
        <dbReference type="ARBA" id="ARBA00022692"/>
    </source>
</evidence>
<feature type="region of interest" description="Disordered" evidence="5">
    <location>
        <begin position="1"/>
        <end position="50"/>
    </location>
</feature>
<evidence type="ECO:0000259" key="7">
    <source>
        <dbReference type="PROSITE" id="PS50850"/>
    </source>
</evidence>
<comment type="caution">
    <text evidence="8">The sequence shown here is derived from an EMBL/GenBank/DDBJ whole genome shotgun (WGS) entry which is preliminary data.</text>
</comment>
<dbReference type="PROSITE" id="PS50850">
    <property type="entry name" value="MFS"/>
    <property type="match status" value="1"/>
</dbReference>
<feature type="transmembrane region" description="Helical" evidence="6">
    <location>
        <begin position="393"/>
        <end position="415"/>
    </location>
</feature>
<keyword evidence="4 6" id="KW-0472">Membrane</keyword>
<feature type="transmembrane region" description="Helical" evidence="6">
    <location>
        <begin position="93"/>
        <end position="112"/>
    </location>
</feature>
<feature type="transmembrane region" description="Helical" evidence="6">
    <location>
        <begin position="326"/>
        <end position="344"/>
    </location>
</feature>
<evidence type="ECO:0000256" key="1">
    <source>
        <dbReference type="ARBA" id="ARBA00004141"/>
    </source>
</evidence>
<evidence type="ECO:0000313" key="9">
    <source>
        <dbReference type="Proteomes" id="UP001309876"/>
    </source>
</evidence>
<keyword evidence="3 6" id="KW-1133">Transmembrane helix</keyword>
<feature type="transmembrane region" description="Helical" evidence="6">
    <location>
        <begin position="149"/>
        <end position="171"/>
    </location>
</feature>
<dbReference type="GO" id="GO:0005886">
    <property type="term" value="C:plasma membrane"/>
    <property type="evidence" value="ECO:0007669"/>
    <property type="project" value="TreeGrafter"/>
</dbReference>
<comment type="subcellular location">
    <subcellularLocation>
        <location evidence="1">Membrane</location>
        <topology evidence="1">Multi-pass membrane protein</topology>
    </subcellularLocation>
</comment>